<evidence type="ECO:0000313" key="3">
    <source>
        <dbReference type="Proteomes" id="UP000431533"/>
    </source>
</evidence>
<gene>
    <name evidence="2" type="ORF">LHYA1_G009120</name>
</gene>
<keyword evidence="3" id="KW-1185">Reference proteome</keyword>
<evidence type="ECO:0000259" key="1">
    <source>
        <dbReference type="Pfam" id="PF00075"/>
    </source>
</evidence>
<dbReference type="AlphaFoldDB" id="A0A8H8TWQ4"/>
<dbReference type="Pfam" id="PF00075">
    <property type="entry name" value="RNase_H"/>
    <property type="match status" value="1"/>
</dbReference>
<proteinExistence type="predicted"/>
<dbReference type="RefSeq" id="XP_031000984.1">
    <property type="nucleotide sequence ID" value="XM_031154024.1"/>
</dbReference>
<evidence type="ECO:0000313" key="2">
    <source>
        <dbReference type="EMBL" id="TVY22196.1"/>
    </source>
</evidence>
<accession>A0A8H8TWQ4</accession>
<dbReference type="InterPro" id="IPR012337">
    <property type="entry name" value="RNaseH-like_sf"/>
</dbReference>
<dbReference type="GO" id="GO:0004523">
    <property type="term" value="F:RNA-DNA hybrid ribonuclease activity"/>
    <property type="evidence" value="ECO:0007669"/>
    <property type="project" value="InterPro"/>
</dbReference>
<comment type="caution">
    <text evidence="2">The sequence shown here is derived from an EMBL/GenBank/DDBJ whole genome shotgun (WGS) entry which is preliminary data.</text>
</comment>
<sequence>MPKSTGIGVGLAGYKCASPYQIVYNRELEGIALAFEDATRLGPNRDIRLRAIAAATKIAQNGSTLAIEWVPGHQDIKGNEEADRLAKLGSKSLPTTQTALTAYISYAYIGIKIN</sequence>
<dbReference type="Proteomes" id="UP000431533">
    <property type="component" value="Unassembled WGS sequence"/>
</dbReference>
<dbReference type="InterPro" id="IPR002156">
    <property type="entry name" value="RNaseH_domain"/>
</dbReference>
<organism evidence="2 3">
    <name type="scientific">Lachnellula hyalina</name>
    <dbReference type="NCBI Taxonomy" id="1316788"/>
    <lineage>
        <taxon>Eukaryota</taxon>
        <taxon>Fungi</taxon>
        <taxon>Dikarya</taxon>
        <taxon>Ascomycota</taxon>
        <taxon>Pezizomycotina</taxon>
        <taxon>Leotiomycetes</taxon>
        <taxon>Helotiales</taxon>
        <taxon>Lachnaceae</taxon>
        <taxon>Lachnellula</taxon>
    </lineage>
</organism>
<dbReference type="OrthoDB" id="3549410at2759"/>
<dbReference type="GO" id="GO:0003676">
    <property type="term" value="F:nucleic acid binding"/>
    <property type="evidence" value="ECO:0007669"/>
    <property type="project" value="InterPro"/>
</dbReference>
<dbReference type="InterPro" id="IPR036397">
    <property type="entry name" value="RNaseH_sf"/>
</dbReference>
<name>A0A8H8TWQ4_9HELO</name>
<reference evidence="2 3" key="1">
    <citation type="submission" date="2018-05" db="EMBL/GenBank/DDBJ databases">
        <title>Genome sequencing and assembly of the regulated plant pathogen Lachnellula willkommii and related sister species for the development of diagnostic species identification markers.</title>
        <authorList>
            <person name="Giroux E."/>
            <person name="Bilodeau G."/>
        </authorList>
    </citation>
    <scope>NUCLEOTIDE SEQUENCE [LARGE SCALE GENOMIC DNA]</scope>
    <source>
        <strain evidence="2 3">CBS 185.66</strain>
    </source>
</reference>
<feature type="domain" description="RNase H type-1" evidence="1">
    <location>
        <begin position="52"/>
        <end position="90"/>
    </location>
</feature>
<dbReference type="SUPFAM" id="SSF53098">
    <property type="entry name" value="Ribonuclease H-like"/>
    <property type="match status" value="1"/>
</dbReference>
<dbReference type="EMBL" id="QGMH01000318">
    <property type="protein sequence ID" value="TVY22196.1"/>
    <property type="molecule type" value="Genomic_DNA"/>
</dbReference>
<dbReference type="Gene3D" id="3.30.420.10">
    <property type="entry name" value="Ribonuclease H-like superfamily/Ribonuclease H"/>
    <property type="match status" value="1"/>
</dbReference>
<protein>
    <recommendedName>
        <fullName evidence="1">RNase H type-1 domain-containing protein</fullName>
    </recommendedName>
</protein>
<dbReference type="GeneID" id="41989318"/>